<sequence length="108" mass="12268">LSSAETHQKPIIRSMPWNHSRWNRNSANPQDGTANYELVERVMFTASGVILWEISSGRYIEAKTATLFGRDSQKQFKFYVGKINHANAEKIVAHGQLKNPLDSFVGNY</sequence>
<organism evidence="1 2">
    <name type="scientific">Funneliformis geosporum</name>
    <dbReference type="NCBI Taxonomy" id="1117311"/>
    <lineage>
        <taxon>Eukaryota</taxon>
        <taxon>Fungi</taxon>
        <taxon>Fungi incertae sedis</taxon>
        <taxon>Mucoromycota</taxon>
        <taxon>Glomeromycotina</taxon>
        <taxon>Glomeromycetes</taxon>
        <taxon>Glomerales</taxon>
        <taxon>Glomeraceae</taxon>
        <taxon>Funneliformis</taxon>
    </lineage>
</organism>
<protein>
    <submittedName>
        <fullName evidence="1">2143_t:CDS:1</fullName>
    </submittedName>
</protein>
<evidence type="ECO:0000313" key="1">
    <source>
        <dbReference type="EMBL" id="CAI2190884.1"/>
    </source>
</evidence>
<dbReference type="Proteomes" id="UP001153678">
    <property type="component" value="Unassembled WGS sequence"/>
</dbReference>
<feature type="non-terminal residue" evidence="1">
    <location>
        <position position="108"/>
    </location>
</feature>
<comment type="caution">
    <text evidence="1">The sequence shown here is derived from an EMBL/GenBank/DDBJ whole genome shotgun (WGS) entry which is preliminary data.</text>
</comment>
<dbReference type="EMBL" id="CAMKVN010006914">
    <property type="protein sequence ID" value="CAI2190884.1"/>
    <property type="molecule type" value="Genomic_DNA"/>
</dbReference>
<reference evidence="1" key="1">
    <citation type="submission" date="2022-08" db="EMBL/GenBank/DDBJ databases">
        <authorList>
            <person name="Kallberg Y."/>
            <person name="Tangrot J."/>
            <person name="Rosling A."/>
        </authorList>
    </citation>
    <scope>NUCLEOTIDE SEQUENCE</scope>
    <source>
        <strain evidence="1">Wild A</strain>
    </source>
</reference>
<accession>A0A9W4T351</accession>
<evidence type="ECO:0000313" key="2">
    <source>
        <dbReference type="Proteomes" id="UP001153678"/>
    </source>
</evidence>
<feature type="non-terminal residue" evidence="1">
    <location>
        <position position="1"/>
    </location>
</feature>
<name>A0A9W4T351_9GLOM</name>
<keyword evidence="2" id="KW-1185">Reference proteome</keyword>
<gene>
    <name evidence="1" type="ORF">FWILDA_LOCUS14798</name>
</gene>
<dbReference type="AlphaFoldDB" id="A0A9W4T351"/>
<proteinExistence type="predicted"/>